<keyword evidence="11 13" id="KW-0406">Ion transport</keyword>
<evidence type="ECO:0000256" key="8">
    <source>
        <dbReference type="ARBA" id="ARBA00023002"/>
    </source>
</evidence>
<keyword evidence="13" id="KW-0375">Hydrogen ion transport</keyword>
<keyword evidence="9" id="KW-0408">Iron</keyword>
<reference evidence="15" key="1">
    <citation type="submission" date="2020-03" db="EMBL/GenBank/DDBJ databases">
        <title>A high-quality chromosome-level genome assembly of a woody plant with both climbing and erect habits, Rhamnella rubrinervis.</title>
        <authorList>
            <person name="Lu Z."/>
            <person name="Yang Y."/>
            <person name="Zhu X."/>
            <person name="Sun Y."/>
        </authorList>
    </citation>
    <scope>NUCLEOTIDE SEQUENCE</scope>
    <source>
        <strain evidence="15">BYM</strain>
        <tissue evidence="15">Leaf</tissue>
    </source>
</reference>
<dbReference type="GO" id="GO:0033179">
    <property type="term" value="C:proton-transporting V-type ATPase, V0 domain"/>
    <property type="evidence" value="ECO:0007669"/>
    <property type="project" value="InterPro"/>
</dbReference>
<keyword evidence="16" id="KW-1185">Reference proteome</keyword>
<dbReference type="Gene3D" id="1.10.630.10">
    <property type="entry name" value="Cytochrome P450"/>
    <property type="match status" value="1"/>
</dbReference>
<evidence type="ECO:0000256" key="9">
    <source>
        <dbReference type="ARBA" id="ARBA00023004"/>
    </source>
</evidence>
<feature type="transmembrane region" description="Helical" evidence="13">
    <location>
        <begin position="49"/>
        <end position="71"/>
    </location>
</feature>
<dbReference type="PROSITE" id="PS00086">
    <property type="entry name" value="CYTOCHROME_P450"/>
    <property type="match status" value="1"/>
</dbReference>
<organism evidence="15 16">
    <name type="scientific">Rhamnella rubrinervis</name>
    <dbReference type="NCBI Taxonomy" id="2594499"/>
    <lineage>
        <taxon>Eukaryota</taxon>
        <taxon>Viridiplantae</taxon>
        <taxon>Streptophyta</taxon>
        <taxon>Embryophyta</taxon>
        <taxon>Tracheophyta</taxon>
        <taxon>Spermatophyta</taxon>
        <taxon>Magnoliopsida</taxon>
        <taxon>eudicotyledons</taxon>
        <taxon>Gunneridae</taxon>
        <taxon>Pentapetalae</taxon>
        <taxon>rosids</taxon>
        <taxon>fabids</taxon>
        <taxon>Rosales</taxon>
        <taxon>Rhamnaceae</taxon>
        <taxon>rhamnoid group</taxon>
        <taxon>Rhamneae</taxon>
        <taxon>Rhamnella</taxon>
    </lineage>
</organism>
<comment type="caution">
    <text evidence="15">The sequence shown here is derived from an EMBL/GenBank/DDBJ whole genome shotgun (WGS) entry which is preliminary data.</text>
</comment>
<comment type="caution">
    <text evidence="13">Lacks conserved residue(s) required for the propagation of feature annotation.</text>
</comment>
<evidence type="ECO:0000313" key="15">
    <source>
        <dbReference type="EMBL" id="KAF3438541.1"/>
    </source>
</evidence>
<keyword evidence="7" id="KW-0479">Metal-binding</keyword>
<accession>A0A8K0E1F5</accession>
<dbReference type="PROSITE" id="PS51257">
    <property type="entry name" value="PROKAR_LIPOPROTEIN"/>
    <property type="match status" value="1"/>
</dbReference>
<dbReference type="GO" id="GO:0046961">
    <property type="term" value="F:proton-transporting ATPase activity, rotational mechanism"/>
    <property type="evidence" value="ECO:0007669"/>
    <property type="project" value="InterPro"/>
</dbReference>
<sequence length="156" mass="17225">MRRHPFWLHLYAFVFSCMGATYRTAKSGVGVASMGVMRSELAIKSIMPVVMAGVLACGLAGLAAGMAIEIIGDASVRFIERNMYERGHDFELLPFGCGRRMCPGVVLSQLVHCFNWELPSGLKPNDLDMTEVFGLTVPRANHLLLKPKNRLLVRTT</sequence>
<evidence type="ECO:0000256" key="4">
    <source>
        <dbReference type="ARBA" id="ARBA00022448"/>
    </source>
</evidence>
<comment type="cofactor">
    <cofactor evidence="1">
        <name>heme</name>
        <dbReference type="ChEBI" id="CHEBI:30413"/>
    </cofactor>
</comment>
<feature type="chain" id="PRO_5035457478" description="V-type proton ATPase proteolipid subunit" evidence="14">
    <location>
        <begin position="20"/>
        <end position="156"/>
    </location>
</feature>
<keyword evidence="8" id="KW-0560">Oxidoreductase</keyword>
<feature type="signal peptide" evidence="14">
    <location>
        <begin position="1"/>
        <end position="19"/>
    </location>
</feature>
<dbReference type="InterPro" id="IPR035921">
    <property type="entry name" value="F/V-ATP_Csub_sf"/>
</dbReference>
<keyword evidence="13" id="KW-1133">Transmembrane helix</keyword>
<evidence type="ECO:0000256" key="11">
    <source>
        <dbReference type="ARBA" id="ARBA00023065"/>
    </source>
</evidence>
<evidence type="ECO:0000256" key="13">
    <source>
        <dbReference type="RuleBase" id="RU363060"/>
    </source>
</evidence>
<keyword evidence="10" id="KW-0503">Monooxygenase</keyword>
<dbReference type="Proteomes" id="UP000796880">
    <property type="component" value="Unassembled WGS sequence"/>
</dbReference>
<evidence type="ECO:0000256" key="6">
    <source>
        <dbReference type="ARBA" id="ARBA00022617"/>
    </source>
</evidence>
<dbReference type="Gene3D" id="1.20.120.610">
    <property type="entry name" value="lithium bound rotor ring of v- atpase"/>
    <property type="match status" value="1"/>
</dbReference>
<dbReference type="InterPro" id="IPR011555">
    <property type="entry name" value="ATPase_proteolipid_su_C_euk"/>
</dbReference>
<dbReference type="GO" id="GO:0004497">
    <property type="term" value="F:monooxygenase activity"/>
    <property type="evidence" value="ECO:0007669"/>
    <property type="project" value="UniProtKB-KW"/>
</dbReference>
<keyword evidence="6" id="KW-0349">Heme</keyword>
<dbReference type="PANTHER" id="PTHR47943">
    <property type="entry name" value="CYTOCHROME P450 93A3-LIKE"/>
    <property type="match status" value="1"/>
</dbReference>
<dbReference type="OrthoDB" id="6764281at2759"/>
<evidence type="ECO:0000313" key="16">
    <source>
        <dbReference type="Proteomes" id="UP000796880"/>
    </source>
</evidence>
<dbReference type="InterPro" id="IPR036396">
    <property type="entry name" value="Cyt_P450_sf"/>
</dbReference>
<keyword evidence="13" id="KW-0812">Transmembrane</keyword>
<proteinExistence type="inferred from homology"/>
<dbReference type="GO" id="GO:0016705">
    <property type="term" value="F:oxidoreductase activity, acting on paired donors, with incorporation or reduction of molecular oxygen"/>
    <property type="evidence" value="ECO:0007669"/>
    <property type="project" value="InterPro"/>
</dbReference>
<keyword evidence="12 13" id="KW-0472">Membrane</keyword>
<evidence type="ECO:0000256" key="5">
    <source>
        <dbReference type="ARBA" id="ARBA00022554"/>
    </source>
</evidence>
<dbReference type="InterPro" id="IPR000245">
    <property type="entry name" value="ATPase_proteolipid_csu"/>
</dbReference>
<dbReference type="GO" id="GO:0005506">
    <property type="term" value="F:iron ion binding"/>
    <property type="evidence" value="ECO:0007669"/>
    <property type="project" value="InterPro"/>
</dbReference>
<dbReference type="PANTHER" id="PTHR47943:SF8">
    <property type="entry name" value="CYTOCHROME P450"/>
    <property type="match status" value="1"/>
</dbReference>
<protein>
    <recommendedName>
        <fullName evidence="13">V-type proton ATPase proteolipid subunit</fullName>
    </recommendedName>
</protein>
<evidence type="ECO:0000256" key="2">
    <source>
        <dbReference type="ARBA" id="ARBA00004128"/>
    </source>
</evidence>
<comment type="similarity">
    <text evidence="13">Belongs to the V-ATPase proteolipid subunit family.</text>
</comment>
<evidence type="ECO:0000256" key="12">
    <source>
        <dbReference type="ARBA" id="ARBA00023136"/>
    </source>
</evidence>
<keyword evidence="4 13" id="KW-0813">Transport</keyword>
<keyword evidence="14" id="KW-0732">Signal</keyword>
<evidence type="ECO:0000256" key="3">
    <source>
        <dbReference type="ARBA" id="ARBA00010617"/>
    </source>
</evidence>
<evidence type="ECO:0000256" key="7">
    <source>
        <dbReference type="ARBA" id="ARBA00022723"/>
    </source>
</evidence>
<evidence type="ECO:0000256" key="1">
    <source>
        <dbReference type="ARBA" id="ARBA00001971"/>
    </source>
</evidence>
<dbReference type="GO" id="GO:0020037">
    <property type="term" value="F:heme binding"/>
    <property type="evidence" value="ECO:0007669"/>
    <property type="project" value="InterPro"/>
</dbReference>
<keyword evidence="5 13" id="KW-0926">Vacuole</keyword>
<evidence type="ECO:0000256" key="14">
    <source>
        <dbReference type="SAM" id="SignalP"/>
    </source>
</evidence>
<evidence type="ECO:0000256" key="10">
    <source>
        <dbReference type="ARBA" id="ARBA00023033"/>
    </source>
</evidence>
<name>A0A8K0E1F5_9ROSA</name>
<dbReference type="AlphaFoldDB" id="A0A8K0E1F5"/>
<comment type="subunit">
    <text evidence="13">V-ATPase is a heteromultimeric enzyme composed of a peripheral catalytic V1 complex attached to an integral membrane V0 proton pore complex.</text>
</comment>
<dbReference type="SUPFAM" id="SSF48264">
    <property type="entry name" value="Cytochrome P450"/>
    <property type="match status" value="1"/>
</dbReference>
<comment type="subcellular location">
    <subcellularLocation>
        <location evidence="2 13">Vacuole membrane</location>
        <topology evidence="2 13">Multi-pass membrane protein</topology>
    </subcellularLocation>
</comment>
<dbReference type="PRINTS" id="PR00122">
    <property type="entry name" value="VACATPASE"/>
</dbReference>
<comment type="similarity">
    <text evidence="3">Belongs to the cytochrome P450 family.</text>
</comment>
<dbReference type="NCBIfam" id="TIGR01100">
    <property type="entry name" value="V_ATP_synt_C"/>
    <property type="match status" value="1"/>
</dbReference>
<dbReference type="InterPro" id="IPR017972">
    <property type="entry name" value="Cyt_P450_CS"/>
</dbReference>
<dbReference type="EMBL" id="VOIH02000009">
    <property type="protein sequence ID" value="KAF3438541.1"/>
    <property type="molecule type" value="Genomic_DNA"/>
</dbReference>
<gene>
    <name evidence="15" type="ORF">FNV43_RR21304</name>
</gene>
<comment type="function">
    <text evidence="13">Proton-conducting pore forming subunit of the membrane integral V0 complex of vacuolar ATPase. V-ATPase is responsible for acidifying a variety of intracellular compartments in eukaryotic cells.</text>
</comment>
<dbReference type="GO" id="GO:0005774">
    <property type="term" value="C:vacuolar membrane"/>
    <property type="evidence" value="ECO:0007669"/>
    <property type="project" value="UniProtKB-SubCell"/>
</dbReference>